<dbReference type="Gene3D" id="3.90.550.10">
    <property type="entry name" value="Spore Coat Polysaccharide Biosynthesis Protein SpsA, Chain A"/>
    <property type="match status" value="1"/>
</dbReference>
<proteinExistence type="predicted"/>
<keyword evidence="2" id="KW-0808">Transferase</keyword>
<name>A0A0B4D5W7_9MICO</name>
<dbReference type="Pfam" id="PF00535">
    <property type="entry name" value="Glycos_transf_2"/>
    <property type="match status" value="1"/>
</dbReference>
<accession>A0A0B4D5W7</accession>
<protein>
    <submittedName>
        <fullName evidence="2">Glycosyl transferase</fullName>
    </submittedName>
</protein>
<dbReference type="InterPro" id="IPR050834">
    <property type="entry name" value="Glycosyltransf_2"/>
</dbReference>
<sequence length="306" mass="33987">MPPRVSVIVRTKNRPEFLARALADIAGQTFGDVVVLVVNDGGDSAAAAQIVSAARVDVRLIDTAAPGGRCVAANTGVAAADGSEFVVLHDDDDLWDPRFLERTVAWLDAHPEDVGVAVATAIAYEQRIDGAWVETSRVPFWEGMTRVSLTDMLDRNRVVPISLLYRRRVHDEVGGYDERLGTVEDWEFLLRVLGRHSVGFIPGEPLAIWTQRPSATGVASNSMFALEDRHAEDDALVRDRELASWVAVNGTGLPLFLAGIENRLARRIDVSMDRLRQQVREDIDAHQPVASRLRRLRRRLRRRSDS</sequence>
<comment type="caution">
    <text evidence="2">The sequence shown here is derived from an EMBL/GenBank/DDBJ whole genome shotgun (WGS) entry which is preliminary data.</text>
</comment>
<dbReference type="InterPro" id="IPR029044">
    <property type="entry name" value="Nucleotide-diphossugar_trans"/>
</dbReference>
<dbReference type="PANTHER" id="PTHR43685:SF2">
    <property type="entry name" value="GLYCOSYLTRANSFERASE 2-LIKE DOMAIN-CONTAINING PROTEIN"/>
    <property type="match status" value="1"/>
</dbReference>
<dbReference type="PANTHER" id="PTHR43685">
    <property type="entry name" value="GLYCOSYLTRANSFERASE"/>
    <property type="match status" value="1"/>
</dbReference>
<dbReference type="SUPFAM" id="SSF53448">
    <property type="entry name" value="Nucleotide-diphospho-sugar transferases"/>
    <property type="match status" value="1"/>
</dbReference>
<gene>
    <name evidence="2" type="ORF">RM52_02760</name>
</gene>
<feature type="domain" description="Glycosyltransferase 2-like" evidence="1">
    <location>
        <begin position="6"/>
        <end position="125"/>
    </location>
</feature>
<dbReference type="Proteomes" id="UP000031202">
    <property type="component" value="Unassembled WGS sequence"/>
</dbReference>
<dbReference type="GO" id="GO:0016740">
    <property type="term" value="F:transferase activity"/>
    <property type="evidence" value="ECO:0007669"/>
    <property type="project" value="UniProtKB-KW"/>
</dbReference>
<evidence type="ECO:0000259" key="1">
    <source>
        <dbReference type="Pfam" id="PF00535"/>
    </source>
</evidence>
<reference evidence="2 3" key="1">
    <citation type="submission" date="2014-12" db="EMBL/GenBank/DDBJ databases">
        <title>Genome sequencing of Microbacterium hominis TPW29.</title>
        <authorList>
            <person name="Tan P.W."/>
            <person name="Chan K.-G."/>
        </authorList>
    </citation>
    <scope>NUCLEOTIDE SEQUENCE [LARGE SCALE GENOMIC DNA]</scope>
    <source>
        <strain evidence="2 3">TPW29</strain>
    </source>
</reference>
<evidence type="ECO:0000313" key="3">
    <source>
        <dbReference type="Proteomes" id="UP000031202"/>
    </source>
</evidence>
<dbReference type="EMBL" id="JWSZ01000002">
    <property type="protein sequence ID" value="KIC59580.1"/>
    <property type="molecule type" value="Genomic_DNA"/>
</dbReference>
<dbReference type="InterPro" id="IPR001173">
    <property type="entry name" value="Glyco_trans_2-like"/>
</dbReference>
<dbReference type="CDD" id="cd00761">
    <property type="entry name" value="Glyco_tranf_GTA_type"/>
    <property type="match status" value="1"/>
</dbReference>
<evidence type="ECO:0000313" key="2">
    <source>
        <dbReference type="EMBL" id="KIC59580.1"/>
    </source>
</evidence>
<organism evidence="2 3">
    <name type="scientific">Microbacterium hominis</name>
    <dbReference type="NCBI Taxonomy" id="162426"/>
    <lineage>
        <taxon>Bacteria</taxon>
        <taxon>Bacillati</taxon>
        <taxon>Actinomycetota</taxon>
        <taxon>Actinomycetes</taxon>
        <taxon>Micrococcales</taxon>
        <taxon>Microbacteriaceae</taxon>
        <taxon>Microbacterium</taxon>
    </lineage>
</organism>
<dbReference type="RefSeq" id="WP_039412694.1">
    <property type="nucleotide sequence ID" value="NZ_JWSZ01000002.1"/>
</dbReference>
<dbReference type="AlphaFoldDB" id="A0A0B4D5W7"/>